<proteinExistence type="predicted"/>
<evidence type="ECO:0000256" key="1">
    <source>
        <dbReference type="SAM" id="Phobius"/>
    </source>
</evidence>
<name>A0A1F5AEZ5_9BACT</name>
<evidence type="ECO:0000313" key="2">
    <source>
        <dbReference type="EMBL" id="OGD17062.1"/>
    </source>
</evidence>
<comment type="caution">
    <text evidence="2">The sequence shown here is derived from an EMBL/GenBank/DDBJ whole genome shotgun (WGS) entry which is preliminary data.</text>
</comment>
<protein>
    <recommendedName>
        <fullName evidence="4">DUF4386 domain-containing protein</fullName>
    </recommendedName>
</protein>
<dbReference type="EMBL" id="MEYH01000019">
    <property type="protein sequence ID" value="OGD17062.1"/>
    <property type="molecule type" value="Genomic_DNA"/>
</dbReference>
<dbReference type="AlphaFoldDB" id="A0A1F5AEZ5"/>
<keyword evidence="1" id="KW-0472">Membrane</keyword>
<reference evidence="2 3" key="1">
    <citation type="journal article" date="2016" name="Nat. Commun.">
        <title>Thousands of microbial genomes shed light on interconnected biogeochemical processes in an aquifer system.</title>
        <authorList>
            <person name="Anantharaman K."/>
            <person name="Brown C.T."/>
            <person name="Hug L.A."/>
            <person name="Sharon I."/>
            <person name="Castelle C.J."/>
            <person name="Probst A.J."/>
            <person name="Thomas B.C."/>
            <person name="Singh A."/>
            <person name="Wilkins M.J."/>
            <person name="Karaoz U."/>
            <person name="Brodie E.L."/>
            <person name="Williams K.H."/>
            <person name="Hubbard S.S."/>
            <person name="Banfield J.F."/>
        </authorList>
    </citation>
    <scope>NUCLEOTIDE SEQUENCE [LARGE SCALE GENOMIC DNA]</scope>
</reference>
<dbReference type="Pfam" id="PF14329">
    <property type="entry name" value="DUF4386"/>
    <property type="match status" value="1"/>
</dbReference>
<gene>
    <name evidence="2" type="ORF">A2V47_04035</name>
</gene>
<organism evidence="2 3">
    <name type="scientific">Candidatus Sediminicultor quintus</name>
    <dbReference type="NCBI Taxonomy" id="1797291"/>
    <lineage>
        <taxon>Bacteria</taxon>
        <taxon>Pseudomonadati</taxon>
        <taxon>Atribacterota</taxon>
        <taxon>Candidatus Phoenicimicrobiia</taxon>
        <taxon>Candidatus Pheonicimicrobiales</taxon>
        <taxon>Candidatus Phoenicimicrobiaceae</taxon>
        <taxon>Candidatus Sediminicultor</taxon>
    </lineage>
</organism>
<evidence type="ECO:0008006" key="4">
    <source>
        <dbReference type="Google" id="ProtNLM"/>
    </source>
</evidence>
<feature type="transmembrane region" description="Helical" evidence="1">
    <location>
        <begin position="170"/>
        <end position="188"/>
    </location>
</feature>
<feature type="transmembrane region" description="Helical" evidence="1">
    <location>
        <begin position="194"/>
        <end position="213"/>
    </location>
</feature>
<dbReference type="STRING" id="1797291.A2V47_04035"/>
<feature type="transmembrane region" description="Helical" evidence="1">
    <location>
        <begin position="55"/>
        <end position="76"/>
    </location>
</feature>
<keyword evidence="1" id="KW-0812">Transmembrane</keyword>
<feature type="transmembrane region" description="Helical" evidence="1">
    <location>
        <begin position="83"/>
        <end position="103"/>
    </location>
</feature>
<feature type="transmembrane region" description="Helical" evidence="1">
    <location>
        <begin position="137"/>
        <end position="158"/>
    </location>
</feature>
<dbReference type="Proteomes" id="UP000177701">
    <property type="component" value="Unassembled WGS sequence"/>
</dbReference>
<keyword evidence="1" id="KW-1133">Transmembrane helix</keyword>
<accession>A0A1F5AEZ5</accession>
<dbReference type="InterPro" id="IPR025495">
    <property type="entry name" value="DUF4386"/>
</dbReference>
<sequence length="225" mass="24757">MTNNMSRILGVAFLLQAVTSLASGLIQKQALIVPGNISESMINIANNALLMRANILVDMLTALGIIFLGAILFITLRKQNEKIALVALGFYILEAALLAASRISAFSLLRISQEYVTAGHPIFLQTIGNLALESMDFVGITLHMLVFCLGGILFYCLLDKSRIVPRALSLWGLITVFPMLIATLSAILGYELPFFLYFPYVPFEFVIGVWILVKGIKIPEMKSEN</sequence>
<evidence type="ECO:0000313" key="3">
    <source>
        <dbReference type="Proteomes" id="UP000177701"/>
    </source>
</evidence>